<dbReference type="InterPro" id="IPR036388">
    <property type="entry name" value="WH-like_DNA-bd_sf"/>
</dbReference>
<dbReference type="SUPFAM" id="SSF46785">
    <property type="entry name" value="Winged helix' DNA-binding domain"/>
    <property type="match status" value="1"/>
</dbReference>
<dbReference type="AlphaFoldDB" id="A0A0B9GYK7"/>
<feature type="domain" description="HTH lysR-type" evidence="5">
    <location>
        <begin position="1"/>
        <end position="58"/>
    </location>
</feature>
<keyword evidence="3" id="KW-0238">DNA-binding</keyword>
<dbReference type="PANTHER" id="PTHR30427:SF1">
    <property type="entry name" value="TRANSCRIPTIONAL ACTIVATOR PROTEIN LYSR"/>
    <property type="match status" value="1"/>
</dbReference>
<dbReference type="PANTHER" id="PTHR30427">
    <property type="entry name" value="TRANSCRIPTIONAL ACTIVATOR PROTEIN LYSR"/>
    <property type="match status" value="1"/>
</dbReference>
<dbReference type="Gene3D" id="3.40.190.290">
    <property type="match status" value="1"/>
</dbReference>
<evidence type="ECO:0000256" key="1">
    <source>
        <dbReference type="ARBA" id="ARBA00009437"/>
    </source>
</evidence>
<dbReference type="GO" id="GO:0003700">
    <property type="term" value="F:DNA-binding transcription factor activity"/>
    <property type="evidence" value="ECO:0007669"/>
    <property type="project" value="InterPro"/>
</dbReference>
<accession>A0A0B9GYK7</accession>
<name>A0A0B9GYK7_9GAMM</name>
<dbReference type="Pfam" id="PF00126">
    <property type="entry name" value="HTH_1"/>
    <property type="match status" value="1"/>
</dbReference>
<proteinExistence type="inferred from homology"/>
<organism evidence="6 7">
    <name type="scientific">Photobacterium gaetbulicola</name>
    <dbReference type="NCBI Taxonomy" id="1295392"/>
    <lineage>
        <taxon>Bacteria</taxon>
        <taxon>Pseudomonadati</taxon>
        <taxon>Pseudomonadota</taxon>
        <taxon>Gammaproteobacteria</taxon>
        <taxon>Vibrionales</taxon>
        <taxon>Vibrionaceae</taxon>
        <taxon>Photobacterium</taxon>
    </lineage>
</organism>
<evidence type="ECO:0000259" key="5">
    <source>
        <dbReference type="PROSITE" id="PS50931"/>
    </source>
</evidence>
<dbReference type="PROSITE" id="PS50931">
    <property type="entry name" value="HTH_LYSR"/>
    <property type="match status" value="1"/>
</dbReference>
<evidence type="ECO:0000313" key="6">
    <source>
        <dbReference type="EMBL" id="KHT63791.1"/>
    </source>
</evidence>
<dbReference type="SUPFAM" id="SSF53850">
    <property type="entry name" value="Periplasmic binding protein-like II"/>
    <property type="match status" value="1"/>
</dbReference>
<dbReference type="GO" id="GO:0043565">
    <property type="term" value="F:sequence-specific DNA binding"/>
    <property type="evidence" value="ECO:0007669"/>
    <property type="project" value="TreeGrafter"/>
</dbReference>
<comment type="caution">
    <text evidence="6">The sequence shown here is derived from an EMBL/GenBank/DDBJ whole genome shotgun (WGS) entry which is preliminary data.</text>
</comment>
<dbReference type="InterPro" id="IPR036390">
    <property type="entry name" value="WH_DNA-bd_sf"/>
</dbReference>
<gene>
    <name evidence="6" type="ORF">RJ45_10655</name>
</gene>
<evidence type="ECO:0000256" key="3">
    <source>
        <dbReference type="ARBA" id="ARBA00023125"/>
    </source>
</evidence>
<reference evidence="6 7" key="1">
    <citation type="submission" date="2014-12" db="EMBL/GenBank/DDBJ databases">
        <title>Genome sequencing of Photobacterium gaetbulicola AD005a.</title>
        <authorList>
            <person name="Adrian T.G.S."/>
            <person name="Chan K.G."/>
        </authorList>
    </citation>
    <scope>NUCLEOTIDE SEQUENCE [LARGE SCALE GENOMIC DNA]</scope>
    <source>
        <strain evidence="6 7">AD005a</strain>
    </source>
</reference>
<dbReference type="RefSeq" id="WP_039461304.1">
    <property type="nucleotide sequence ID" value="NZ_JWLZ01000152.1"/>
</dbReference>
<dbReference type="EMBL" id="JWLZ01000152">
    <property type="protein sequence ID" value="KHT63791.1"/>
    <property type="molecule type" value="Genomic_DNA"/>
</dbReference>
<dbReference type="GO" id="GO:0009089">
    <property type="term" value="P:lysine biosynthetic process via diaminopimelate"/>
    <property type="evidence" value="ECO:0007669"/>
    <property type="project" value="TreeGrafter"/>
</dbReference>
<dbReference type="Pfam" id="PF03466">
    <property type="entry name" value="LysR_substrate"/>
    <property type="match status" value="1"/>
</dbReference>
<dbReference type="Proteomes" id="UP000031278">
    <property type="component" value="Unassembled WGS sequence"/>
</dbReference>
<comment type="similarity">
    <text evidence="1">Belongs to the LysR transcriptional regulatory family.</text>
</comment>
<dbReference type="InterPro" id="IPR000847">
    <property type="entry name" value="LysR_HTH_N"/>
</dbReference>
<keyword evidence="2" id="KW-0805">Transcription regulation</keyword>
<dbReference type="Gene3D" id="1.10.10.10">
    <property type="entry name" value="Winged helix-like DNA-binding domain superfamily/Winged helix DNA-binding domain"/>
    <property type="match status" value="1"/>
</dbReference>
<evidence type="ECO:0000256" key="4">
    <source>
        <dbReference type="ARBA" id="ARBA00023163"/>
    </source>
</evidence>
<dbReference type="GO" id="GO:0010628">
    <property type="term" value="P:positive regulation of gene expression"/>
    <property type="evidence" value="ECO:0007669"/>
    <property type="project" value="TreeGrafter"/>
</dbReference>
<evidence type="ECO:0000256" key="2">
    <source>
        <dbReference type="ARBA" id="ARBA00023015"/>
    </source>
</evidence>
<sequence>MNFRQIEVFYAVMKTGSVSGAAKLLHVSQPNITRILAHTELQLGFPLFHRHKGRLIASQQALTLLPEAEKVYRQLGSLQSLTCKLQKSHTHLRVGAPPVLSTSLFPPVIARLCQDSAISAEISTGNQNELCDALLDNQLDFAISFGQVAPPQITSQVLVHTEMVALLPKDIPSAQSAMSIIALLELAPIIGLDARNPLGMAVKQSILHHCPDHQFQLSVRSYSTAAELVMQGMGIAVVDPWTAKNYQDKLAVHPLSDPLPVSVSLLFADNSPLSATANQLVDLLRSVLSEHPIESTA</sequence>
<keyword evidence="4" id="KW-0804">Transcription</keyword>
<dbReference type="InterPro" id="IPR005119">
    <property type="entry name" value="LysR_subst-bd"/>
</dbReference>
<protein>
    <submittedName>
        <fullName evidence="6">LysR family transcriptional regulator</fullName>
    </submittedName>
</protein>
<evidence type="ECO:0000313" key="7">
    <source>
        <dbReference type="Proteomes" id="UP000031278"/>
    </source>
</evidence>